<evidence type="ECO:0000313" key="3">
    <source>
        <dbReference type="Proteomes" id="UP000799537"/>
    </source>
</evidence>
<gene>
    <name evidence="2" type="ORF">M409DRAFT_26718</name>
</gene>
<organism evidence="2 3">
    <name type="scientific">Zasmidium cellare ATCC 36951</name>
    <dbReference type="NCBI Taxonomy" id="1080233"/>
    <lineage>
        <taxon>Eukaryota</taxon>
        <taxon>Fungi</taxon>
        <taxon>Dikarya</taxon>
        <taxon>Ascomycota</taxon>
        <taxon>Pezizomycotina</taxon>
        <taxon>Dothideomycetes</taxon>
        <taxon>Dothideomycetidae</taxon>
        <taxon>Mycosphaerellales</taxon>
        <taxon>Mycosphaerellaceae</taxon>
        <taxon>Zasmidium</taxon>
    </lineage>
</organism>
<dbReference type="EMBL" id="ML993611">
    <property type="protein sequence ID" value="KAF2162863.1"/>
    <property type="molecule type" value="Genomic_DNA"/>
</dbReference>
<feature type="compositionally biased region" description="Basic and acidic residues" evidence="1">
    <location>
        <begin position="77"/>
        <end position="97"/>
    </location>
</feature>
<dbReference type="Proteomes" id="UP000799537">
    <property type="component" value="Unassembled WGS sequence"/>
</dbReference>
<evidence type="ECO:0000313" key="2">
    <source>
        <dbReference type="EMBL" id="KAF2162863.1"/>
    </source>
</evidence>
<name>A0A6A6C7N5_ZASCE</name>
<dbReference type="AlphaFoldDB" id="A0A6A6C7N5"/>
<dbReference type="GeneID" id="54561507"/>
<reference evidence="2" key="1">
    <citation type="journal article" date="2020" name="Stud. Mycol.">
        <title>101 Dothideomycetes genomes: a test case for predicting lifestyles and emergence of pathogens.</title>
        <authorList>
            <person name="Haridas S."/>
            <person name="Albert R."/>
            <person name="Binder M."/>
            <person name="Bloem J."/>
            <person name="Labutti K."/>
            <person name="Salamov A."/>
            <person name="Andreopoulos B."/>
            <person name="Baker S."/>
            <person name="Barry K."/>
            <person name="Bills G."/>
            <person name="Bluhm B."/>
            <person name="Cannon C."/>
            <person name="Castanera R."/>
            <person name="Culley D."/>
            <person name="Daum C."/>
            <person name="Ezra D."/>
            <person name="Gonzalez J."/>
            <person name="Henrissat B."/>
            <person name="Kuo A."/>
            <person name="Liang C."/>
            <person name="Lipzen A."/>
            <person name="Lutzoni F."/>
            <person name="Magnuson J."/>
            <person name="Mondo S."/>
            <person name="Nolan M."/>
            <person name="Ohm R."/>
            <person name="Pangilinan J."/>
            <person name="Park H.-J."/>
            <person name="Ramirez L."/>
            <person name="Alfaro M."/>
            <person name="Sun H."/>
            <person name="Tritt A."/>
            <person name="Yoshinaga Y."/>
            <person name="Zwiers L.-H."/>
            <person name="Turgeon B."/>
            <person name="Goodwin S."/>
            <person name="Spatafora J."/>
            <person name="Crous P."/>
            <person name="Grigoriev I."/>
        </authorList>
    </citation>
    <scope>NUCLEOTIDE SEQUENCE</scope>
    <source>
        <strain evidence="2">ATCC 36951</strain>
    </source>
</reference>
<feature type="region of interest" description="Disordered" evidence="1">
    <location>
        <begin position="32"/>
        <end position="97"/>
    </location>
</feature>
<sequence>MNGRVTQVSTAIHLYSIHYATLIFTRTRAAIKRATKPKTTQSTTIAGETKRSPASKKPITTKTPARGDVLPKRPKVEKREATKQAKKEKEKARKEDVNAKKALEAELVTREKVKEIKEKRKAARAEGVA</sequence>
<proteinExistence type="predicted"/>
<feature type="compositionally biased region" description="Polar residues" evidence="1">
    <location>
        <begin position="37"/>
        <end position="46"/>
    </location>
</feature>
<accession>A0A6A6C7N5</accession>
<dbReference type="RefSeq" id="XP_033663752.1">
    <property type="nucleotide sequence ID" value="XM_033808235.1"/>
</dbReference>
<keyword evidence="3" id="KW-1185">Reference proteome</keyword>
<evidence type="ECO:0000256" key="1">
    <source>
        <dbReference type="SAM" id="MobiDB-lite"/>
    </source>
</evidence>
<protein>
    <submittedName>
        <fullName evidence="2">Uncharacterized protein</fullName>
    </submittedName>
</protein>